<name>A0A239BYV3_9ACTN</name>
<keyword evidence="6" id="KW-0449">Lipoprotein</keyword>
<dbReference type="Pfam" id="PF03180">
    <property type="entry name" value="Lipoprotein_9"/>
    <property type="match status" value="1"/>
</dbReference>
<accession>A0A239BYV3</accession>
<evidence type="ECO:0000256" key="4">
    <source>
        <dbReference type="ARBA" id="ARBA00023136"/>
    </source>
</evidence>
<dbReference type="OrthoDB" id="9812878at2"/>
<dbReference type="PANTHER" id="PTHR30429:SF0">
    <property type="entry name" value="METHIONINE-BINDING LIPOPROTEIN METQ"/>
    <property type="match status" value="1"/>
</dbReference>
<dbReference type="Proteomes" id="UP000198415">
    <property type="component" value="Unassembled WGS sequence"/>
</dbReference>
<comment type="similarity">
    <text evidence="2">Belongs to the NlpA lipoprotein family.</text>
</comment>
<dbReference type="InterPro" id="IPR004872">
    <property type="entry name" value="Lipoprotein_NlpA"/>
</dbReference>
<protein>
    <submittedName>
        <fullName evidence="7">D-methionine transport system substrate-binding protein</fullName>
    </submittedName>
</protein>
<dbReference type="GO" id="GO:0016020">
    <property type="term" value="C:membrane"/>
    <property type="evidence" value="ECO:0007669"/>
    <property type="project" value="UniProtKB-SubCell"/>
</dbReference>
<sequence>MKKVLAGLLALAVLAGCGSRPDVTYQRTDESTLLVYVGPGDYREALQYTVDHLLPKTARIQLADAPGDADRRIQAGDADLGFYQEGPAASPALSVVAKANLVPYGLYSLRWTDLKATSSWVNAGVVEDEVHGRSLPHGSKVVLPGATEGFARGLYLLQSAGLVKLDRPFGGATPADLTISEANVKESLRHLTLLGSYSDAHLREVYQQYDAIVLTPRQATTLGLHPASDALAVEPGPQSPWSSVLVAPPRLAGDPRVLELAHALESPDLAKHLNPASSTGTTSQGG</sequence>
<evidence type="ECO:0000256" key="2">
    <source>
        <dbReference type="ARBA" id="ARBA00008973"/>
    </source>
</evidence>
<evidence type="ECO:0000256" key="1">
    <source>
        <dbReference type="ARBA" id="ARBA00004635"/>
    </source>
</evidence>
<evidence type="ECO:0000256" key="6">
    <source>
        <dbReference type="ARBA" id="ARBA00023288"/>
    </source>
</evidence>
<keyword evidence="4" id="KW-0472">Membrane</keyword>
<dbReference type="Gene3D" id="3.40.190.10">
    <property type="entry name" value="Periplasmic binding protein-like II"/>
    <property type="match status" value="2"/>
</dbReference>
<dbReference type="PROSITE" id="PS51257">
    <property type="entry name" value="PROKAR_LIPOPROTEIN"/>
    <property type="match status" value="1"/>
</dbReference>
<evidence type="ECO:0000313" key="7">
    <source>
        <dbReference type="EMBL" id="SNS12598.1"/>
    </source>
</evidence>
<keyword evidence="5" id="KW-0564">Palmitate</keyword>
<dbReference type="EMBL" id="FZNR01000010">
    <property type="protein sequence ID" value="SNS12598.1"/>
    <property type="molecule type" value="Genomic_DNA"/>
</dbReference>
<evidence type="ECO:0000256" key="3">
    <source>
        <dbReference type="ARBA" id="ARBA00022729"/>
    </source>
</evidence>
<comment type="subcellular location">
    <subcellularLocation>
        <location evidence="1">Membrane</location>
        <topology evidence="1">Lipid-anchor</topology>
    </subcellularLocation>
</comment>
<evidence type="ECO:0000313" key="8">
    <source>
        <dbReference type="Proteomes" id="UP000198415"/>
    </source>
</evidence>
<dbReference type="RefSeq" id="WP_089295728.1">
    <property type="nucleotide sequence ID" value="NZ_BOMU01000062.1"/>
</dbReference>
<dbReference type="SUPFAM" id="SSF53850">
    <property type="entry name" value="Periplasmic binding protein-like II"/>
    <property type="match status" value="1"/>
</dbReference>
<keyword evidence="3" id="KW-0732">Signal</keyword>
<evidence type="ECO:0000256" key="5">
    <source>
        <dbReference type="ARBA" id="ARBA00023139"/>
    </source>
</evidence>
<gene>
    <name evidence="7" type="ORF">SAMN06264365_110189</name>
</gene>
<reference evidence="7 8" key="1">
    <citation type="submission" date="2017-06" db="EMBL/GenBank/DDBJ databases">
        <authorList>
            <person name="Kim H.J."/>
            <person name="Triplett B.A."/>
        </authorList>
    </citation>
    <scope>NUCLEOTIDE SEQUENCE [LARGE SCALE GENOMIC DNA]</scope>
    <source>
        <strain evidence="7 8">DSM 43151</strain>
    </source>
</reference>
<keyword evidence="8" id="KW-1185">Reference proteome</keyword>
<dbReference type="PANTHER" id="PTHR30429">
    <property type="entry name" value="D-METHIONINE-BINDING LIPOPROTEIN METQ"/>
    <property type="match status" value="1"/>
</dbReference>
<proteinExistence type="inferred from homology"/>
<dbReference type="AlphaFoldDB" id="A0A239BYV3"/>
<organism evidence="7 8">
    <name type="scientific">Actinoplanes regularis</name>
    <dbReference type="NCBI Taxonomy" id="52697"/>
    <lineage>
        <taxon>Bacteria</taxon>
        <taxon>Bacillati</taxon>
        <taxon>Actinomycetota</taxon>
        <taxon>Actinomycetes</taxon>
        <taxon>Micromonosporales</taxon>
        <taxon>Micromonosporaceae</taxon>
        <taxon>Actinoplanes</taxon>
    </lineage>
</organism>